<reference evidence="4" key="1">
    <citation type="submission" date="2021-01" db="EMBL/GenBank/DDBJ databases">
        <authorList>
            <person name="Bezrukov I."/>
        </authorList>
    </citation>
    <scope>NUCLEOTIDE SEQUENCE</scope>
</reference>
<dbReference type="GO" id="GO:0080044">
    <property type="term" value="F:quercetin 7-O-glucosyltransferase activity"/>
    <property type="evidence" value="ECO:0007669"/>
    <property type="project" value="TreeGrafter"/>
</dbReference>
<dbReference type="SUPFAM" id="SSF53756">
    <property type="entry name" value="UDP-Glycosyltransferase/glycogen phosphorylase"/>
    <property type="match status" value="2"/>
</dbReference>
<protein>
    <recommendedName>
        <fullName evidence="3">Glycosyltransferase N-terminal domain-containing protein</fullName>
    </recommendedName>
</protein>
<gene>
    <name evidence="4" type="ORF">AARE701A_LOCUS1860</name>
</gene>
<dbReference type="AlphaFoldDB" id="A0A8S1ZHV4"/>
<dbReference type="FunFam" id="3.40.50.2000:FF:000055">
    <property type="entry name" value="Glycosyltransferase"/>
    <property type="match status" value="2"/>
</dbReference>
<keyword evidence="2" id="KW-0808">Transferase</keyword>
<keyword evidence="5" id="KW-1185">Reference proteome</keyword>
<keyword evidence="2" id="KW-0328">Glycosyltransferase</keyword>
<evidence type="ECO:0000259" key="3">
    <source>
        <dbReference type="Pfam" id="PF26168"/>
    </source>
</evidence>
<dbReference type="InterPro" id="IPR058980">
    <property type="entry name" value="Glyco_transf_N"/>
</dbReference>
<dbReference type="PANTHER" id="PTHR11926">
    <property type="entry name" value="GLUCOSYL/GLUCURONOSYL TRANSFERASES"/>
    <property type="match status" value="1"/>
</dbReference>
<accession>A0A8S1ZHV4</accession>
<sequence length="579" mass="65538">MASPAVRSTQKPHVVCVPHPAQGHINPMLKVAKLLHARGFHVTFVNTVYNHNRLLRSRGPNALDGLPSFRFESIPDGLPETDGDKTQDIPALCVSTEKNCLAPFNELLQRINNRDDVPPVSCIVSDGVMSFTLDAAEELGVPEVIFWTNSACGFMTFLHFYLFIEKGLSPFKDESYMSKEHLDTVIDWIPSMKNLRLKDIPSFIRTTNPDDIMLNFVIREVEQSKRASAIILNTFDDLDHDLIQSMQSLLLPPVYSIGPLHLLVNNEIDEVSEIGRMGLNLWKEETECLDWLDICVPYPAQGHINPMLKVAKLLYAKGFHVTFVNTVYNHNRLLRSRGPNALDGLPSFRFESIPDGLPETDGDRTQHTPTVCMSIEKNCLAPFKELLLRINDRDDVPPVSCIVSDGVMSFTLDAAEELGVPEIIFWTNSACGFMTFLHFYLFIEKGLSPFKDESYMSKEHLDTVIDWIPSMKNLRLKDIPSYIRTTNRDNIMLNFLIREVERSKRASAIILNTFDELEHDVIQSMQSIVPPVYSIGPLHLLVKEEIDEASEIGRMGLNLWREETECRRVAAIGRGSDEA</sequence>
<dbReference type="Gene3D" id="3.40.50.2000">
    <property type="entry name" value="Glycogen Phosphorylase B"/>
    <property type="match status" value="2"/>
</dbReference>
<feature type="domain" description="Glycosyltransferase N-terminal" evidence="3">
    <location>
        <begin position="294"/>
        <end position="351"/>
    </location>
</feature>
<evidence type="ECO:0000313" key="4">
    <source>
        <dbReference type="EMBL" id="CAE5958241.1"/>
    </source>
</evidence>
<organism evidence="4 5">
    <name type="scientific">Arabidopsis arenosa</name>
    <name type="common">Sand rock-cress</name>
    <name type="synonym">Cardaminopsis arenosa</name>
    <dbReference type="NCBI Taxonomy" id="38785"/>
    <lineage>
        <taxon>Eukaryota</taxon>
        <taxon>Viridiplantae</taxon>
        <taxon>Streptophyta</taxon>
        <taxon>Embryophyta</taxon>
        <taxon>Tracheophyta</taxon>
        <taxon>Spermatophyta</taxon>
        <taxon>Magnoliopsida</taxon>
        <taxon>eudicotyledons</taxon>
        <taxon>Gunneridae</taxon>
        <taxon>Pentapetalae</taxon>
        <taxon>rosids</taxon>
        <taxon>malvids</taxon>
        <taxon>Brassicales</taxon>
        <taxon>Brassicaceae</taxon>
        <taxon>Camelineae</taxon>
        <taxon>Arabidopsis</taxon>
    </lineage>
</organism>
<evidence type="ECO:0000313" key="5">
    <source>
        <dbReference type="Proteomes" id="UP000682877"/>
    </source>
</evidence>
<dbReference type="EMBL" id="LR999451">
    <property type="protein sequence ID" value="CAE5958241.1"/>
    <property type="molecule type" value="Genomic_DNA"/>
</dbReference>
<comment type="similarity">
    <text evidence="1">Belongs to the UDP-glycosyltransferase family.</text>
</comment>
<dbReference type="Proteomes" id="UP000682877">
    <property type="component" value="Chromosome 1"/>
</dbReference>
<dbReference type="Pfam" id="PF26168">
    <property type="entry name" value="Glyco_transf_N"/>
    <property type="match status" value="2"/>
</dbReference>
<name>A0A8S1ZHV4_ARAAE</name>
<dbReference type="GO" id="GO:0080043">
    <property type="term" value="F:quercetin 3-O-glucosyltransferase activity"/>
    <property type="evidence" value="ECO:0007669"/>
    <property type="project" value="TreeGrafter"/>
</dbReference>
<dbReference type="PANTHER" id="PTHR11926:SF774">
    <property type="entry name" value="UDP-GLYCOSYLTRANSFERASE 85A1-RELATED"/>
    <property type="match status" value="1"/>
</dbReference>
<evidence type="ECO:0000256" key="2">
    <source>
        <dbReference type="ARBA" id="ARBA00022676"/>
    </source>
</evidence>
<proteinExistence type="inferred from homology"/>
<feature type="domain" description="Glycosyltransferase N-terminal" evidence="3">
    <location>
        <begin position="14"/>
        <end position="71"/>
    </location>
</feature>
<evidence type="ECO:0000256" key="1">
    <source>
        <dbReference type="ARBA" id="ARBA00009995"/>
    </source>
</evidence>